<evidence type="ECO:0000313" key="3">
    <source>
        <dbReference type="Proteomes" id="UP000651452"/>
    </source>
</evidence>
<protein>
    <submittedName>
        <fullName evidence="2">Uncharacterized protein</fullName>
    </submittedName>
</protein>
<dbReference type="AlphaFoldDB" id="A0A8H7ISG1"/>
<comment type="caution">
    <text evidence="2">The sequence shown here is derived from an EMBL/GenBank/DDBJ whole genome shotgun (WGS) entry which is preliminary data.</text>
</comment>
<gene>
    <name evidence="2" type="ORF">EKO04_011596</name>
</gene>
<feature type="compositionally biased region" description="Basic and acidic residues" evidence="1">
    <location>
        <begin position="120"/>
        <end position="136"/>
    </location>
</feature>
<feature type="region of interest" description="Disordered" evidence="1">
    <location>
        <begin position="172"/>
        <end position="204"/>
    </location>
</feature>
<reference evidence="2" key="2">
    <citation type="submission" date="2020-09" db="EMBL/GenBank/DDBJ databases">
        <title>Reference genome assembly for Australian Ascochyta lentis isolate Al4.</title>
        <authorList>
            <person name="Lee R.C."/>
            <person name="Farfan-Caceres L.M."/>
            <person name="Debler J.W."/>
            <person name="Williams A.H."/>
            <person name="Henares B.M."/>
        </authorList>
    </citation>
    <scope>NUCLEOTIDE SEQUENCE</scope>
    <source>
        <strain evidence="2">Al4</strain>
    </source>
</reference>
<feature type="region of interest" description="Disordered" evidence="1">
    <location>
        <begin position="34"/>
        <end position="159"/>
    </location>
</feature>
<accession>A0A8H7ISG1</accession>
<reference evidence="2" key="1">
    <citation type="submission" date="2018-12" db="EMBL/GenBank/DDBJ databases">
        <authorList>
            <person name="Syme R.A."/>
            <person name="Farfan-Caceres L."/>
            <person name="Lichtenzveig J."/>
        </authorList>
    </citation>
    <scope>NUCLEOTIDE SEQUENCE</scope>
    <source>
        <strain evidence="2">Al4</strain>
    </source>
</reference>
<proteinExistence type="predicted"/>
<organism evidence="2 3">
    <name type="scientific">Ascochyta lentis</name>
    <dbReference type="NCBI Taxonomy" id="205686"/>
    <lineage>
        <taxon>Eukaryota</taxon>
        <taxon>Fungi</taxon>
        <taxon>Dikarya</taxon>
        <taxon>Ascomycota</taxon>
        <taxon>Pezizomycotina</taxon>
        <taxon>Dothideomycetes</taxon>
        <taxon>Pleosporomycetidae</taxon>
        <taxon>Pleosporales</taxon>
        <taxon>Pleosporineae</taxon>
        <taxon>Didymellaceae</taxon>
        <taxon>Ascochyta</taxon>
    </lineage>
</organism>
<dbReference type="Proteomes" id="UP000651452">
    <property type="component" value="Unassembled WGS sequence"/>
</dbReference>
<dbReference type="EMBL" id="RZGK01000024">
    <property type="protein sequence ID" value="KAF9690424.1"/>
    <property type="molecule type" value="Genomic_DNA"/>
</dbReference>
<name>A0A8H7ISG1_9PLEO</name>
<evidence type="ECO:0000256" key="1">
    <source>
        <dbReference type="SAM" id="MobiDB-lite"/>
    </source>
</evidence>
<sequence length="204" mass="22145">MVTEESTVDKAAAINHQPANLAATGSSASCALTRPDLHARPLSTRPVPCEGNPTHPIDGGMKDLRKTTRKRLGSRLAKEGTVSKHASKKRSYGSDVPRILSAKKPKAGHSATASQLRGTDTNRDDPPTLKPAHEWSKSQPSGKTPSPLDASPRLRPIRSNRYSYSIEECEPLGHPVYGLSPRQVQPKPRRGSSEKWDGFVTLTE</sequence>
<evidence type="ECO:0000313" key="2">
    <source>
        <dbReference type="EMBL" id="KAF9690424.1"/>
    </source>
</evidence>
<keyword evidence="3" id="KW-1185">Reference proteome</keyword>